<dbReference type="EMBL" id="CP025430">
    <property type="protein sequence ID" value="AUH63805.1"/>
    <property type="molecule type" value="Genomic_DNA"/>
</dbReference>
<sequence length="102" mass="11319">MPALRRDYEAQVRALTDRAEALRAEGKDPEAIARLLHAERLALSARFKALTPQAIRAQIEARTRATYGNPDGPGIDDLRAAGKSWEQIILGACRPGRFPPWE</sequence>
<organism evidence="1 2">
    <name type="scientific">Paracoccus zhejiangensis</name>
    <dbReference type="NCBI Taxonomy" id="1077935"/>
    <lineage>
        <taxon>Bacteria</taxon>
        <taxon>Pseudomonadati</taxon>
        <taxon>Pseudomonadota</taxon>
        <taxon>Alphaproteobacteria</taxon>
        <taxon>Rhodobacterales</taxon>
        <taxon>Paracoccaceae</taxon>
        <taxon>Paracoccus</taxon>
    </lineage>
</organism>
<protein>
    <submittedName>
        <fullName evidence="1">Cell wall-binding protein</fullName>
    </submittedName>
</protein>
<reference evidence="1 2" key="1">
    <citation type="journal article" date="2013" name="Antonie Van Leeuwenhoek">
        <title>Paracoccus zhejiangensis sp. nov., isolated from activated sludge in wastewater-treatment system.</title>
        <authorList>
            <person name="Wu Z.G."/>
            <person name="Zhang D.F."/>
            <person name="Liu Y.L."/>
            <person name="Wang F."/>
            <person name="Jiang X."/>
            <person name="Li C."/>
            <person name="Li S.P."/>
            <person name="Hong Q."/>
            <person name="Li W.J."/>
        </authorList>
    </citation>
    <scope>NUCLEOTIDE SEQUENCE [LARGE SCALE GENOMIC DNA]</scope>
    <source>
        <strain evidence="1 2">J6</strain>
    </source>
</reference>
<keyword evidence="2" id="KW-1185">Reference proteome</keyword>
<dbReference type="AlphaFoldDB" id="A0A2H5EWX4"/>
<evidence type="ECO:0000313" key="1">
    <source>
        <dbReference type="EMBL" id="AUH63805.1"/>
    </source>
</evidence>
<dbReference type="Proteomes" id="UP000234530">
    <property type="component" value="Chromosome"/>
</dbReference>
<dbReference type="OrthoDB" id="6940539at2"/>
<proteinExistence type="predicted"/>
<evidence type="ECO:0000313" key="2">
    <source>
        <dbReference type="Proteomes" id="UP000234530"/>
    </source>
</evidence>
<gene>
    <name evidence="1" type="ORF">CX676_06230</name>
</gene>
<accession>A0A2H5EWX4</accession>
<dbReference type="KEGG" id="pzh:CX676_06230"/>
<name>A0A2H5EWX4_9RHOB</name>